<dbReference type="PROSITE" id="PS01063">
    <property type="entry name" value="SIGMA70_ECF"/>
    <property type="match status" value="1"/>
</dbReference>
<evidence type="ECO:0000259" key="7">
    <source>
        <dbReference type="Pfam" id="PF04542"/>
    </source>
</evidence>
<keyword evidence="5 6" id="KW-0804">Transcription</keyword>
<dbReference type="Pfam" id="PF08281">
    <property type="entry name" value="Sigma70_r4_2"/>
    <property type="match status" value="1"/>
</dbReference>
<evidence type="ECO:0000256" key="5">
    <source>
        <dbReference type="ARBA" id="ARBA00023163"/>
    </source>
</evidence>
<dbReference type="STRING" id="580166.AUP43_14430"/>
<dbReference type="InterPro" id="IPR014284">
    <property type="entry name" value="RNA_pol_sigma-70_dom"/>
</dbReference>
<dbReference type="InterPro" id="IPR013249">
    <property type="entry name" value="RNA_pol_sigma70_r4_t2"/>
</dbReference>
<dbReference type="SUPFAM" id="SSF88659">
    <property type="entry name" value="Sigma3 and sigma4 domains of RNA polymerase sigma factors"/>
    <property type="match status" value="1"/>
</dbReference>
<evidence type="ECO:0000313" key="9">
    <source>
        <dbReference type="EMBL" id="KZD00019.1"/>
    </source>
</evidence>
<feature type="domain" description="RNA polymerase sigma-70 region 2" evidence="7">
    <location>
        <begin position="7"/>
        <end position="56"/>
    </location>
</feature>
<dbReference type="GO" id="GO:0006352">
    <property type="term" value="P:DNA-templated transcription initiation"/>
    <property type="evidence" value="ECO:0007669"/>
    <property type="project" value="InterPro"/>
</dbReference>
<keyword evidence="3 6" id="KW-0731">Sigma factor</keyword>
<organism evidence="9 10">
    <name type="scientific">Oceanibaculum pacificum</name>
    <dbReference type="NCBI Taxonomy" id="580166"/>
    <lineage>
        <taxon>Bacteria</taxon>
        <taxon>Pseudomonadati</taxon>
        <taxon>Pseudomonadota</taxon>
        <taxon>Alphaproteobacteria</taxon>
        <taxon>Rhodospirillales</taxon>
        <taxon>Oceanibaculaceae</taxon>
        <taxon>Oceanibaculum</taxon>
    </lineage>
</organism>
<dbReference type="InterPro" id="IPR013325">
    <property type="entry name" value="RNA_pol_sigma_r2"/>
</dbReference>
<name>A0A154VF53_9PROT</name>
<dbReference type="Gene3D" id="1.10.1740.10">
    <property type="match status" value="1"/>
</dbReference>
<dbReference type="NCBIfam" id="TIGR02937">
    <property type="entry name" value="sigma70-ECF"/>
    <property type="match status" value="1"/>
</dbReference>
<dbReference type="EMBL" id="LPXN01000165">
    <property type="protein sequence ID" value="KZD00019.1"/>
    <property type="molecule type" value="Genomic_DNA"/>
</dbReference>
<dbReference type="SUPFAM" id="SSF88946">
    <property type="entry name" value="Sigma2 domain of RNA polymerase sigma factors"/>
    <property type="match status" value="1"/>
</dbReference>
<keyword evidence="10" id="KW-1185">Reference proteome</keyword>
<comment type="caution">
    <text evidence="9">The sequence shown here is derived from an EMBL/GenBank/DDBJ whole genome shotgun (WGS) entry which is preliminary data.</text>
</comment>
<dbReference type="InterPro" id="IPR039425">
    <property type="entry name" value="RNA_pol_sigma-70-like"/>
</dbReference>
<dbReference type="Pfam" id="PF04542">
    <property type="entry name" value="Sigma70_r2"/>
    <property type="match status" value="1"/>
</dbReference>
<dbReference type="PANTHER" id="PTHR43133:SF25">
    <property type="entry name" value="RNA POLYMERASE SIGMA FACTOR RFAY-RELATED"/>
    <property type="match status" value="1"/>
</dbReference>
<dbReference type="InterPro" id="IPR000838">
    <property type="entry name" value="RNA_pol_sigma70_ECF_CS"/>
</dbReference>
<gene>
    <name evidence="9" type="ORF">AUP43_14430</name>
</gene>
<feature type="domain" description="RNA polymerase sigma factor 70 region 4 type 2" evidence="8">
    <location>
        <begin position="89"/>
        <end position="139"/>
    </location>
</feature>
<evidence type="ECO:0000259" key="8">
    <source>
        <dbReference type="Pfam" id="PF08281"/>
    </source>
</evidence>
<evidence type="ECO:0000256" key="4">
    <source>
        <dbReference type="ARBA" id="ARBA00023125"/>
    </source>
</evidence>
<reference evidence="9 10" key="1">
    <citation type="submission" date="2015-12" db="EMBL/GenBank/DDBJ databases">
        <title>Genome sequence of Oceanibaculum pacificum MCCC 1A02656.</title>
        <authorList>
            <person name="Lu L."/>
            <person name="Lai Q."/>
            <person name="Shao Z."/>
            <person name="Qian P."/>
        </authorList>
    </citation>
    <scope>NUCLEOTIDE SEQUENCE [LARGE SCALE GENOMIC DNA]</scope>
    <source>
        <strain evidence="9 10">MCCC 1A02656</strain>
    </source>
</reference>
<keyword evidence="2 6" id="KW-0805">Transcription regulation</keyword>
<evidence type="ECO:0000256" key="2">
    <source>
        <dbReference type="ARBA" id="ARBA00023015"/>
    </source>
</evidence>
<dbReference type="InterPro" id="IPR036388">
    <property type="entry name" value="WH-like_DNA-bd_sf"/>
</dbReference>
<dbReference type="GO" id="GO:0016987">
    <property type="term" value="F:sigma factor activity"/>
    <property type="evidence" value="ECO:0007669"/>
    <property type="project" value="UniProtKB-KW"/>
</dbReference>
<protein>
    <recommendedName>
        <fullName evidence="6">RNA polymerase sigma factor</fullName>
    </recommendedName>
</protein>
<evidence type="ECO:0000256" key="6">
    <source>
        <dbReference type="RuleBase" id="RU000716"/>
    </source>
</evidence>
<dbReference type="InterPro" id="IPR013324">
    <property type="entry name" value="RNA_pol_sigma_r3/r4-like"/>
</dbReference>
<dbReference type="CDD" id="cd06171">
    <property type="entry name" value="Sigma70_r4"/>
    <property type="match status" value="1"/>
</dbReference>
<keyword evidence="4 6" id="KW-0238">DNA-binding</keyword>
<comment type="similarity">
    <text evidence="1 6">Belongs to the sigma-70 factor family. ECF subfamily.</text>
</comment>
<dbReference type="InterPro" id="IPR007627">
    <property type="entry name" value="RNA_pol_sigma70_r2"/>
</dbReference>
<accession>A0A154VF53</accession>
<dbReference type="Proteomes" id="UP000076400">
    <property type="component" value="Unassembled WGS sequence"/>
</dbReference>
<dbReference type="PANTHER" id="PTHR43133">
    <property type="entry name" value="RNA POLYMERASE ECF-TYPE SIGMA FACTO"/>
    <property type="match status" value="1"/>
</dbReference>
<sequence>MRGGGASGDEAEDLVQETLLRGIERSPQWDESRPVGPWLFAILHNLYISRMRRHQSRERALRHIGALEDVAPLAAPLADAEGRAAIAETMDALHRLPEEQRQALVMVALDDLSYEEAAARLDIPIGTLMSRLARGREALRLAVERGPASRAGKLHIVR</sequence>
<proteinExistence type="inferred from homology"/>
<evidence type="ECO:0000313" key="10">
    <source>
        <dbReference type="Proteomes" id="UP000076400"/>
    </source>
</evidence>
<dbReference type="Gene3D" id="1.10.10.10">
    <property type="entry name" value="Winged helix-like DNA-binding domain superfamily/Winged helix DNA-binding domain"/>
    <property type="match status" value="1"/>
</dbReference>
<dbReference type="AlphaFoldDB" id="A0A154VF53"/>
<evidence type="ECO:0000256" key="3">
    <source>
        <dbReference type="ARBA" id="ARBA00023082"/>
    </source>
</evidence>
<dbReference type="GO" id="GO:0003677">
    <property type="term" value="F:DNA binding"/>
    <property type="evidence" value="ECO:0007669"/>
    <property type="project" value="UniProtKB-KW"/>
</dbReference>
<evidence type="ECO:0000256" key="1">
    <source>
        <dbReference type="ARBA" id="ARBA00010641"/>
    </source>
</evidence>